<evidence type="ECO:0000256" key="6">
    <source>
        <dbReference type="HAMAP-Rule" id="MF_01007"/>
    </source>
</evidence>
<feature type="binding site" evidence="6">
    <location>
        <position position="109"/>
    </location>
    <ligand>
        <name>S-adenosyl-L-methionine</name>
        <dbReference type="ChEBI" id="CHEBI:59789"/>
    </ligand>
</feature>
<dbReference type="EMBL" id="AP017378">
    <property type="protein sequence ID" value="BBD08552.1"/>
    <property type="molecule type" value="Genomic_DNA"/>
</dbReference>
<feature type="binding site" evidence="6">
    <location>
        <position position="88"/>
    </location>
    <ligand>
        <name>S-adenosyl-L-methionine</name>
        <dbReference type="ChEBI" id="CHEBI:59789"/>
    </ligand>
</feature>
<dbReference type="PANTHER" id="PTHR11265">
    <property type="entry name" value="S-ADENOSYL-METHYLTRANSFERASE MRAW"/>
    <property type="match status" value="1"/>
</dbReference>
<dbReference type="InterPro" id="IPR002903">
    <property type="entry name" value="RsmH"/>
</dbReference>
<evidence type="ECO:0000256" key="7">
    <source>
        <dbReference type="SAM" id="MobiDB-lite"/>
    </source>
</evidence>
<dbReference type="Pfam" id="PF01795">
    <property type="entry name" value="Methyltransf_5"/>
    <property type="match status" value="1"/>
</dbReference>
<evidence type="ECO:0000256" key="1">
    <source>
        <dbReference type="ARBA" id="ARBA00010396"/>
    </source>
</evidence>
<dbReference type="GO" id="GO:0071424">
    <property type="term" value="F:rRNA (cytosine-N4-)-methyltransferase activity"/>
    <property type="evidence" value="ECO:0007669"/>
    <property type="project" value="UniProtKB-UniRule"/>
</dbReference>
<evidence type="ECO:0000313" key="9">
    <source>
        <dbReference type="Proteomes" id="UP000269883"/>
    </source>
</evidence>
<comment type="subcellular location">
    <subcellularLocation>
        <location evidence="6">Cytoplasm</location>
    </subcellularLocation>
</comment>
<keyword evidence="2 6" id="KW-0698">rRNA processing</keyword>
<evidence type="ECO:0000256" key="4">
    <source>
        <dbReference type="ARBA" id="ARBA00022679"/>
    </source>
</evidence>
<dbReference type="EC" id="2.1.1.199" evidence="6"/>
<proteinExistence type="inferred from homology"/>
<keyword evidence="6" id="KW-0963">Cytoplasm</keyword>
<feature type="binding site" evidence="6">
    <location>
        <position position="116"/>
    </location>
    <ligand>
        <name>S-adenosyl-L-methionine</name>
        <dbReference type="ChEBI" id="CHEBI:59789"/>
    </ligand>
</feature>
<feature type="binding site" evidence="6">
    <location>
        <position position="61"/>
    </location>
    <ligand>
        <name>S-adenosyl-L-methionine</name>
        <dbReference type="ChEBI" id="CHEBI:59789"/>
    </ligand>
</feature>
<accession>A0A2Z6AZ76</accession>
<dbReference type="InterPro" id="IPR029063">
    <property type="entry name" value="SAM-dependent_MTases_sf"/>
</dbReference>
<feature type="region of interest" description="Disordered" evidence="7">
    <location>
        <begin position="296"/>
        <end position="328"/>
    </location>
</feature>
<dbReference type="NCBIfam" id="TIGR00006">
    <property type="entry name" value="16S rRNA (cytosine(1402)-N(4))-methyltransferase RsmH"/>
    <property type="match status" value="1"/>
</dbReference>
<dbReference type="SUPFAM" id="SSF81799">
    <property type="entry name" value="Putative methyltransferase TM0872, insert domain"/>
    <property type="match status" value="1"/>
</dbReference>
<keyword evidence="4 6" id="KW-0808">Transferase</keyword>
<evidence type="ECO:0000256" key="2">
    <source>
        <dbReference type="ARBA" id="ARBA00022552"/>
    </source>
</evidence>
<evidence type="ECO:0000256" key="5">
    <source>
        <dbReference type="ARBA" id="ARBA00022691"/>
    </source>
</evidence>
<evidence type="ECO:0000313" key="8">
    <source>
        <dbReference type="EMBL" id="BBD08552.1"/>
    </source>
</evidence>
<protein>
    <recommendedName>
        <fullName evidence="6">Ribosomal RNA small subunit methyltransferase H</fullName>
        <ecNumber evidence="6">2.1.1.199</ecNumber>
    </recommendedName>
    <alternativeName>
        <fullName evidence="6">16S rRNA m(4)C1402 methyltransferase</fullName>
    </alternativeName>
    <alternativeName>
        <fullName evidence="6">rRNA (cytosine-N(4)-)-methyltransferase RsmH</fullName>
    </alternativeName>
</protein>
<dbReference type="HAMAP" id="MF_01007">
    <property type="entry name" value="16SrRNA_methyltr_H"/>
    <property type="match status" value="1"/>
</dbReference>
<dbReference type="SUPFAM" id="SSF53335">
    <property type="entry name" value="S-adenosyl-L-methionine-dependent methyltransferases"/>
    <property type="match status" value="1"/>
</dbReference>
<dbReference type="PIRSF" id="PIRSF004486">
    <property type="entry name" value="MraW"/>
    <property type="match status" value="1"/>
</dbReference>
<dbReference type="InterPro" id="IPR023397">
    <property type="entry name" value="SAM-dep_MeTrfase_MraW_recog"/>
</dbReference>
<dbReference type="RefSeq" id="WP_126378738.1">
    <property type="nucleotide sequence ID" value="NZ_AP017378.1"/>
</dbReference>
<name>A0A2Z6AZ76_9BACT</name>
<gene>
    <name evidence="6" type="primary">rsmH</name>
    <name evidence="8" type="ORF">DFE_1826</name>
</gene>
<dbReference type="PANTHER" id="PTHR11265:SF0">
    <property type="entry name" value="12S RRNA N4-METHYLCYTIDINE METHYLTRANSFERASE"/>
    <property type="match status" value="1"/>
</dbReference>
<dbReference type="Gene3D" id="1.10.150.170">
    <property type="entry name" value="Putative methyltransferase TM0872, insert domain"/>
    <property type="match status" value="1"/>
</dbReference>
<dbReference type="Proteomes" id="UP000269883">
    <property type="component" value="Chromosome"/>
</dbReference>
<feature type="binding site" evidence="6">
    <location>
        <begin position="41"/>
        <end position="43"/>
    </location>
    <ligand>
        <name>S-adenosyl-L-methionine</name>
        <dbReference type="ChEBI" id="CHEBI:59789"/>
    </ligand>
</feature>
<dbReference type="GO" id="GO:0070475">
    <property type="term" value="P:rRNA base methylation"/>
    <property type="evidence" value="ECO:0007669"/>
    <property type="project" value="UniProtKB-UniRule"/>
</dbReference>
<comment type="function">
    <text evidence="6">Specifically methylates the N4 position of cytidine in position 1402 (C1402) of 16S rRNA.</text>
</comment>
<sequence length="328" mass="36585">MSEQDQKSPADRHIPVLFEEVMEYLEPTPGGRYLDGTLGMGGHTEGIMMRSDGKAEVLGLDRDQQALELAAQRLERFGERVSFAQSRFSEFEGPLHELGWDSLDGALIDIGVSSLQLDDPERGFSFIQDGPLDMRMGHADGQPPASSIVNKASFEQLKMIIGRYGEEPQGGRIARAIIEARFKKPIETTLELAALVENAYPAKLRATARNHPATRTFQALRMEVNRELDELQEYLNRILPFLKPGARLAVISFHSLEDRIVKRMFQKEAKGCLCPREVPICQCGHVPQLKILTKKPVTAGESERESNPRARSAKLRVAERLASPTPEA</sequence>
<reference evidence="8 9" key="1">
    <citation type="journal article" date="2018" name="Sci. Adv.">
        <title>Multi-heme cytochromes provide a pathway for survival in energy-limited environments.</title>
        <authorList>
            <person name="Deng X."/>
            <person name="Dohmae N."/>
            <person name="Nealson K.H."/>
            <person name="Hashimoto K."/>
            <person name="Okamoto A."/>
        </authorList>
    </citation>
    <scope>NUCLEOTIDE SEQUENCE [LARGE SCALE GENOMIC DNA]</scope>
    <source>
        <strain evidence="8 9">IS5</strain>
    </source>
</reference>
<comment type="similarity">
    <text evidence="1 6">Belongs to the methyltransferase superfamily. RsmH family.</text>
</comment>
<dbReference type="Gene3D" id="3.40.50.150">
    <property type="entry name" value="Vaccinia Virus protein VP39"/>
    <property type="match status" value="1"/>
</dbReference>
<organism evidence="8 9">
    <name type="scientific">Desulfovibrio ferrophilus</name>
    <dbReference type="NCBI Taxonomy" id="241368"/>
    <lineage>
        <taxon>Bacteria</taxon>
        <taxon>Pseudomonadati</taxon>
        <taxon>Thermodesulfobacteriota</taxon>
        <taxon>Desulfovibrionia</taxon>
        <taxon>Desulfovibrionales</taxon>
        <taxon>Desulfovibrionaceae</taxon>
        <taxon>Desulfovibrio</taxon>
    </lineage>
</organism>
<keyword evidence="9" id="KW-1185">Reference proteome</keyword>
<dbReference type="AlphaFoldDB" id="A0A2Z6AZ76"/>
<evidence type="ECO:0000256" key="3">
    <source>
        <dbReference type="ARBA" id="ARBA00022603"/>
    </source>
</evidence>
<dbReference type="OrthoDB" id="9806637at2"/>
<comment type="catalytic activity">
    <reaction evidence="6">
        <text>cytidine(1402) in 16S rRNA + S-adenosyl-L-methionine = N(4)-methylcytidine(1402) in 16S rRNA + S-adenosyl-L-homocysteine + H(+)</text>
        <dbReference type="Rhea" id="RHEA:42928"/>
        <dbReference type="Rhea" id="RHEA-COMP:10286"/>
        <dbReference type="Rhea" id="RHEA-COMP:10287"/>
        <dbReference type="ChEBI" id="CHEBI:15378"/>
        <dbReference type="ChEBI" id="CHEBI:57856"/>
        <dbReference type="ChEBI" id="CHEBI:59789"/>
        <dbReference type="ChEBI" id="CHEBI:74506"/>
        <dbReference type="ChEBI" id="CHEBI:82748"/>
        <dbReference type="EC" id="2.1.1.199"/>
    </reaction>
</comment>
<dbReference type="KEGG" id="dfl:DFE_1826"/>
<keyword evidence="3 6" id="KW-0489">Methyltransferase</keyword>
<dbReference type="GO" id="GO:0005737">
    <property type="term" value="C:cytoplasm"/>
    <property type="evidence" value="ECO:0007669"/>
    <property type="project" value="UniProtKB-SubCell"/>
</dbReference>
<keyword evidence="5 6" id="KW-0949">S-adenosyl-L-methionine</keyword>